<reference evidence="4" key="2">
    <citation type="submission" date="2025-08" db="UniProtKB">
        <authorList>
            <consortium name="RefSeq"/>
        </authorList>
    </citation>
    <scope>IDENTIFICATION</scope>
</reference>
<evidence type="ECO:0000256" key="1">
    <source>
        <dbReference type="SAM" id="Phobius"/>
    </source>
</evidence>
<feature type="transmembrane region" description="Helical" evidence="1">
    <location>
        <begin position="564"/>
        <end position="581"/>
    </location>
</feature>
<feature type="domain" description="Protein YTP1-like C-terminal" evidence="3">
    <location>
        <begin position="370"/>
        <end position="652"/>
    </location>
</feature>
<dbReference type="PANTHER" id="PTHR31685:SF3">
    <property type="entry name" value="INTEGRAL MEMBRANE PROTEIN (AFU_ORTHOLOGUE AFUA_6G12730)"/>
    <property type="match status" value="1"/>
</dbReference>
<keyword evidence="1" id="KW-1133">Transmembrane helix</keyword>
<keyword evidence="1" id="KW-0472">Membrane</keyword>
<dbReference type="Gene3D" id="2.160.20.20">
    <property type="match status" value="1"/>
</dbReference>
<dbReference type="KEGG" id="ang:An08g10750"/>
<keyword evidence="2" id="KW-0732">Signal</keyword>
<feature type="transmembrane region" description="Helical" evidence="1">
    <location>
        <begin position="439"/>
        <end position="458"/>
    </location>
</feature>
<accession>A0AAJ8E273</accession>
<feature type="transmembrane region" description="Helical" evidence="1">
    <location>
        <begin position="629"/>
        <end position="651"/>
    </location>
</feature>
<evidence type="ECO:0000313" key="4">
    <source>
        <dbReference type="RefSeq" id="XP_059604174.1"/>
    </source>
</evidence>
<dbReference type="GeneID" id="4983389"/>
<organism evidence="4">
    <name type="scientific">Aspergillus niger</name>
    <dbReference type="NCBI Taxonomy" id="5061"/>
    <lineage>
        <taxon>Eukaryota</taxon>
        <taxon>Fungi</taxon>
        <taxon>Dikarya</taxon>
        <taxon>Ascomycota</taxon>
        <taxon>Pezizomycotina</taxon>
        <taxon>Eurotiomycetes</taxon>
        <taxon>Eurotiomycetidae</taxon>
        <taxon>Eurotiales</taxon>
        <taxon>Aspergillaceae</taxon>
        <taxon>Aspergillus</taxon>
        <taxon>Aspergillus subgen. Circumdati</taxon>
    </lineage>
</organism>
<reference evidence="4" key="1">
    <citation type="submission" date="2025-02" db="EMBL/GenBank/DDBJ databases">
        <authorList>
            <consortium name="NCBI Genome Project"/>
        </authorList>
    </citation>
    <scope>NUCLEOTIDE SEQUENCE</scope>
</reference>
<dbReference type="InterPro" id="IPR012332">
    <property type="entry name" value="Autotransporter_pectin_lyase_C"/>
</dbReference>
<dbReference type="VEuPathDB" id="FungiDB:An08g10750"/>
<feature type="transmembrane region" description="Helical" evidence="1">
    <location>
        <begin position="470"/>
        <end position="489"/>
    </location>
</feature>
<feature type="chain" id="PRO_5044809328" description="Protein YTP1-like C-terminal domain-containing protein" evidence="2">
    <location>
        <begin position="25"/>
        <end position="673"/>
    </location>
</feature>
<evidence type="ECO:0000259" key="3">
    <source>
        <dbReference type="Pfam" id="PF10355"/>
    </source>
</evidence>
<evidence type="ECO:0000256" key="2">
    <source>
        <dbReference type="SAM" id="SignalP"/>
    </source>
</evidence>
<dbReference type="Pfam" id="PF10355">
    <property type="entry name" value="Ytp1"/>
    <property type="match status" value="1"/>
</dbReference>
<dbReference type="PANTHER" id="PTHR31685">
    <property type="entry name" value="INTEGRAL MEMBRANE PROTEIN (AFU_ORTHOLOGUE AFUA_6G12730)-RELATED"/>
    <property type="match status" value="1"/>
</dbReference>
<name>A0AAJ8E273_ASPNG</name>
<dbReference type="InterPro" id="IPR018827">
    <property type="entry name" value="YTP1_C"/>
</dbReference>
<keyword evidence="1" id="KW-0812">Transmembrane</keyword>
<gene>
    <name evidence="4" type="ORF">An08g10750</name>
</gene>
<feature type="signal peptide" evidence="2">
    <location>
        <begin position="1"/>
        <end position="24"/>
    </location>
</feature>
<feature type="transmembrane region" description="Helical" evidence="1">
    <location>
        <begin position="593"/>
        <end position="617"/>
    </location>
</feature>
<proteinExistence type="predicted"/>
<dbReference type="RefSeq" id="XP_059604174.1">
    <property type="nucleotide sequence ID" value="XM_059749386.1"/>
</dbReference>
<dbReference type="AlphaFoldDB" id="A0AAJ8E273"/>
<protein>
    <recommendedName>
        <fullName evidence="3">Protein YTP1-like C-terminal domain-containing protein</fullName>
    </recommendedName>
</protein>
<sequence>MPPRPWNALTGGILPLLAVVNAAATSTTSSLPTTAAYYVNGSTKTFAHTTLTATGTDEAVIIVKETGVATLSDVTLVKTGNTTSSDDSSFTDLNAAVGVETNGTIYITDSTITTNGLSANGLHTYEDGTTAYLSNVYIHAEGDGSHGIYTAGGTIYGDNLKIYTYDGHGSAIATDQGGGLIVVEDSAAYTYGALSALVYSTGNITVRSLTGTSAIAPVACIDGANSFTLTDCDVSSGTENNGVFQIVSTVSSSTTETAYAYVNGGSVSETNGTYALLFVANIEAYVYLTDVAISIRSGMLANITADSDWGTSGENGGTAHVYLTGIDVIGDIYVDDISAINLYLIGSSWTGALNEANTTGSASVYLDSSSGVTYGGLMRGKEVFNGLAHFIKGGIFFWYGLLTLGRMLGCWADLGWAWNVKPSSPIVGKCKAKIPTGEFTESFVIFLYGVTNVFLEHLTGWGGAWTATDLEHVSISIMFFGGGLCGMLFESKRVKGWLNSTVLQYPSHMSAHTSADTAWQLPDTQGVSLNPMPALVILLLGMMMGSHHQDSMVSTMVHKQWGNLLVGFALARGMTYVIMYLKPPTSYLPSRPPTEIVAAFCLISGGLVFMLSTRSVIQTLEYYDLDAMFVFTVTMGLTAFIMSCEILAIALKAWAVKRESRPALPPFQFPASA</sequence>